<organism evidence="2 3">
    <name type="scientific">Streptomyces graminearus</name>
    <dbReference type="NCBI Taxonomy" id="284030"/>
    <lineage>
        <taxon>Bacteria</taxon>
        <taxon>Bacillati</taxon>
        <taxon>Actinomycetota</taxon>
        <taxon>Actinomycetes</taxon>
        <taxon>Kitasatosporales</taxon>
        <taxon>Streptomycetaceae</taxon>
        <taxon>Streptomyces</taxon>
    </lineage>
</organism>
<dbReference type="InterPro" id="IPR012348">
    <property type="entry name" value="RNR-like"/>
</dbReference>
<evidence type="ECO:0000256" key="1">
    <source>
        <dbReference type="SAM" id="MobiDB-lite"/>
    </source>
</evidence>
<comment type="caution">
    <text evidence="2">The sequence shown here is derived from an EMBL/GenBank/DDBJ whole genome shotgun (WGS) entry which is preliminary data.</text>
</comment>
<gene>
    <name evidence="2" type="ORF">GCM10010422_08450</name>
</gene>
<evidence type="ECO:0000313" key="3">
    <source>
        <dbReference type="Proteomes" id="UP001501721"/>
    </source>
</evidence>
<dbReference type="RefSeq" id="WP_346076436.1">
    <property type="nucleotide sequence ID" value="NZ_BAAATL010000002.1"/>
</dbReference>
<proteinExistence type="predicted"/>
<evidence type="ECO:0008006" key="4">
    <source>
        <dbReference type="Google" id="ProtNLM"/>
    </source>
</evidence>
<feature type="region of interest" description="Disordered" evidence="1">
    <location>
        <begin position="1"/>
        <end position="53"/>
    </location>
</feature>
<reference evidence="3" key="1">
    <citation type="journal article" date="2019" name="Int. J. Syst. Evol. Microbiol.">
        <title>The Global Catalogue of Microorganisms (GCM) 10K type strain sequencing project: providing services to taxonomists for standard genome sequencing and annotation.</title>
        <authorList>
            <consortium name="The Broad Institute Genomics Platform"/>
            <consortium name="The Broad Institute Genome Sequencing Center for Infectious Disease"/>
            <person name="Wu L."/>
            <person name="Ma J."/>
        </authorList>
    </citation>
    <scope>NUCLEOTIDE SEQUENCE [LARGE SCALE GENOMIC DNA]</scope>
    <source>
        <strain evidence="3">JCM 6923</strain>
    </source>
</reference>
<name>A0ABP5XYE7_9ACTN</name>
<dbReference type="EMBL" id="BAAATL010000002">
    <property type="protein sequence ID" value="GAA2469098.1"/>
    <property type="molecule type" value="Genomic_DNA"/>
</dbReference>
<sequence>MYRERATEPLLAARTGPGTESGARTGPEAGARTVPGAEPEPGTESGERGGYTGGFGRWDRLAGVRNRPQRPFTEPGSLYFPPELHPVALHPLVTAGGPEQVEWLLLRRLHDYLDFTTQLEALAVIPVVTAISRGRSGLRLPEAMRADAFKIVTDEAWHAQVSYDFGQQVARATGVPAERPDGGGPPAFTERLDVIRDRLPHEIRGVEALLFAIVSETLISGILAEIPRDERLPGSLREHVRDHAEDEGRHHVYFRAVLRHLWAALTPAERGAVGPQVPAAIQAFLAPDLARAAEDLRALGLPERSVEQVLAESWPEEKAVRDMAGAARSLVRYFGEAGALDDPATRDSFESAGLLCSDA</sequence>
<keyword evidence="3" id="KW-1185">Reference proteome</keyword>
<dbReference type="Proteomes" id="UP001501721">
    <property type="component" value="Unassembled WGS sequence"/>
</dbReference>
<protein>
    <recommendedName>
        <fullName evidence="4">p-aminobenzoate N-oxygenase AurF</fullName>
    </recommendedName>
</protein>
<evidence type="ECO:0000313" key="2">
    <source>
        <dbReference type="EMBL" id="GAA2469098.1"/>
    </source>
</evidence>
<accession>A0ABP5XYE7</accession>
<dbReference type="Pfam" id="PF11583">
    <property type="entry name" value="AurF"/>
    <property type="match status" value="1"/>
</dbReference>
<dbReference type="InterPro" id="IPR025859">
    <property type="entry name" value="AurF/CmlI"/>
</dbReference>
<dbReference type="Gene3D" id="1.10.620.20">
    <property type="entry name" value="Ribonucleotide Reductase, subunit A"/>
    <property type="match status" value="1"/>
</dbReference>